<feature type="transmembrane region" description="Helical" evidence="1">
    <location>
        <begin position="6"/>
        <end position="25"/>
    </location>
</feature>
<keyword evidence="3" id="KW-1185">Reference proteome</keyword>
<dbReference type="AlphaFoldDB" id="A0A0C9XHS4"/>
<keyword evidence="1" id="KW-0812">Transmembrane</keyword>
<reference evidence="2 3" key="1">
    <citation type="submission" date="2014-04" db="EMBL/GenBank/DDBJ databases">
        <authorList>
            <consortium name="DOE Joint Genome Institute"/>
            <person name="Kuo A."/>
            <person name="Kohler A."/>
            <person name="Nagy L.G."/>
            <person name="Floudas D."/>
            <person name="Copeland A."/>
            <person name="Barry K.W."/>
            <person name="Cichocki N."/>
            <person name="Veneault-Fourrey C."/>
            <person name="LaButti K."/>
            <person name="Lindquist E.A."/>
            <person name="Lipzen A."/>
            <person name="Lundell T."/>
            <person name="Morin E."/>
            <person name="Murat C."/>
            <person name="Sun H."/>
            <person name="Tunlid A."/>
            <person name="Henrissat B."/>
            <person name="Grigoriev I.V."/>
            <person name="Hibbett D.S."/>
            <person name="Martin F."/>
            <person name="Nordberg H.P."/>
            <person name="Cantor M.N."/>
            <person name="Hua S.X."/>
        </authorList>
    </citation>
    <scope>NUCLEOTIDE SEQUENCE [LARGE SCALE GENOMIC DNA]</scope>
    <source>
        <strain evidence="2 3">LaAM-08-1</strain>
    </source>
</reference>
<keyword evidence="1" id="KW-1133">Transmembrane helix</keyword>
<organism evidence="2 3">
    <name type="scientific">Laccaria amethystina LaAM-08-1</name>
    <dbReference type="NCBI Taxonomy" id="1095629"/>
    <lineage>
        <taxon>Eukaryota</taxon>
        <taxon>Fungi</taxon>
        <taxon>Dikarya</taxon>
        <taxon>Basidiomycota</taxon>
        <taxon>Agaricomycotina</taxon>
        <taxon>Agaricomycetes</taxon>
        <taxon>Agaricomycetidae</taxon>
        <taxon>Agaricales</taxon>
        <taxon>Agaricineae</taxon>
        <taxon>Hydnangiaceae</taxon>
        <taxon>Laccaria</taxon>
    </lineage>
</organism>
<protein>
    <submittedName>
        <fullName evidence="2">Uncharacterized protein</fullName>
    </submittedName>
</protein>
<evidence type="ECO:0000313" key="2">
    <source>
        <dbReference type="EMBL" id="KIK04491.1"/>
    </source>
</evidence>
<evidence type="ECO:0000256" key="1">
    <source>
        <dbReference type="SAM" id="Phobius"/>
    </source>
</evidence>
<gene>
    <name evidence="2" type="ORF">K443DRAFT_417774</name>
</gene>
<keyword evidence="1" id="KW-0472">Membrane</keyword>
<reference evidence="3" key="2">
    <citation type="submission" date="2015-01" db="EMBL/GenBank/DDBJ databases">
        <title>Evolutionary Origins and Diversification of the Mycorrhizal Mutualists.</title>
        <authorList>
            <consortium name="DOE Joint Genome Institute"/>
            <consortium name="Mycorrhizal Genomics Consortium"/>
            <person name="Kohler A."/>
            <person name="Kuo A."/>
            <person name="Nagy L.G."/>
            <person name="Floudas D."/>
            <person name="Copeland A."/>
            <person name="Barry K.W."/>
            <person name="Cichocki N."/>
            <person name="Veneault-Fourrey C."/>
            <person name="LaButti K."/>
            <person name="Lindquist E.A."/>
            <person name="Lipzen A."/>
            <person name="Lundell T."/>
            <person name="Morin E."/>
            <person name="Murat C."/>
            <person name="Riley R."/>
            <person name="Ohm R."/>
            <person name="Sun H."/>
            <person name="Tunlid A."/>
            <person name="Henrissat B."/>
            <person name="Grigoriev I.V."/>
            <person name="Hibbett D.S."/>
            <person name="Martin F."/>
        </authorList>
    </citation>
    <scope>NUCLEOTIDE SEQUENCE [LARGE SCALE GENOMIC DNA]</scope>
    <source>
        <strain evidence="3">LaAM-08-1</strain>
    </source>
</reference>
<dbReference type="HOGENOM" id="CLU_2427359_0_0_1"/>
<proteinExistence type="predicted"/>
<dbReference type="Proteomes" id="UP000054477">
    <property type="component" value="Unassembled WGS sequence"/>
</dbReference>
<name>A0A0C9XHS4_9AGAR</name>
<accession>A0A0C9XHS4</accession>
<evidence type="ECO:0000313" key="3">
    <source>
        <dbReference type="Proteomes" id="UP000054477"/>
    </source>
</evidence>
<dbReference type="EMBL" id="KN838569">
    <property type="protein sequence ID" value="KIK04491.1"/>
    <property type="molecule type" value="Genomic_DNA"/>
</dbReference>
<sequence length="91" mass="10705">MSDDLTFFFLNLISFPLILFDMARFPVHTSSRLKAATNAMKYNLDTMFDHDIETFSVLHDFWLTTSSNPLDFLTTRCTYLFSIRISTFFLQ</sequence>